<dbReference type="Pfam" id="PF08240">
    <property type="entry name" value="ADH_N"/>
    <property type="match status" value="1"/>
</dbReference>
<dbReference type="SUPFAM" id="SSF50129">
    <property type="entry name" value="GroES-like"/>
    <property type="match status" value="1"/>
</dbReference>
<evidence type="ECO:0000256" key="2">
    <source>
        <dbReference type="ARBA" id="ARBA00023002"/>
    </source>
</evidence>
<dbReference type="GO" id="GO:0008270">
    <property type="term" value="F:zinc ion binding"/>
    <property type="evidence" value="ECO:0007669"/>
    <property type="project" value="InterPro"/>
</dbReference>
<dbReference type="InterPro" id="IPR011032">
    <property type="entry name" value="GroES-like_sf"/>
</dbReference>
<dbReference type="SUPFAM" id="SSF51735">
    <property type="entry name" value="NAD(P)-binding Rossmann-fold domains"/>
    <property type="match status" value="1"/>
</dbReference>
<dbReference type="Proteomes" id="UP000236173">
    <property type="component" value="Unassembled WGS sequence"/>
</dbReference>
<organism evidence="4 5">
    <name type="scientific">Candidatus Fervidibacter japonicus</name>
    <dbReference type="NCBI Taxonomy" id="2035412"/>
    <lineage>
        <taxon>Bacteria</taxon>
        <taxon>Candidatus Fervidibacterota</taxon>
        <taxon>Candidatus Fervidibacter</taxon>
    </lineage>
</organism>
<dbReference type="EMBL" id="BEHT01000006">
    <property type="protein sequence ID" value="GBC98155.1"/>
    <property type="molecule type" value="Genomic_DNA"/>
</dbReference>
<comment type="caution">
    <text evidence="4">The sequence shown here is derived from an EMBL/GenBank/DDBJ whole genome shotgun (WGS) entry which is preliminary data.</text>
</comment>
<accession>A0A2H5XAG5</accession>
<evidence type="ECO:0000259" key="3">
    <source>
        <dbReference type="SMART" id="SM00829"/>
    </source>
</evidence>
<dbReference type="InterPro" id="IPR013149">
    <property type="entry name" value="ADH-like_C"/>
</dbReference>
<dbReference type="EC" id="1.3.1.103" evidence="4"/>
<evidence type="ECO:0000313" key="4">
    <source>
        <dbReference type="EMBL" id="GBC98155.1"/>
    </source>
</evidence>
<reference evidence="5" key="1">
    <citation type="submission" date="2017-09" db="EMBL/GenBank/DDBJ databases">
        <title>Metaegenomics of thermophilic ammonia-oxidizing enrichment culture.</title>
        <authorList>
            <person name="Kato S."/>
            <person name="Suzuki K."/>
        </authorList>
    </citation>
    <scope>NUCLEOTIDE SEQUENCE [LARGE SCALE GENOMIC DNA]</scope>
</reference>
<dbReference type="SMART" id="SM00829">
    <property type="entry name" value="PKS_ER"/>
    <property type="match status" value="1"/>
</dbReference>
<dbReference type="Gene3D" id="3.40.50.720">
    <property type="entry name" value="NAD(P)-binding Rossmann-like Domain"/>
    <property type="match status" value="1"/>
</dbReference>
<evidence type="ECO:0000256" key="1">
    <source>
        <dbReference type="ARBA" id="ARBA00022857"/>
    </source>
</evidence>
<protein>
    <submittedName>
        <fullName evidence="4">2-haloacrylate reductase</fullName>
        <ecNumber evidence="4">1.3.1.103</ecNumber>
    </submittedName>
</protein>
<dbReference type="Pfam" id="PF00107">
    <property type="entry name" value="ADH_zinc_N"/>
    <property type="match status" value="1"/>
</dbReference>
<dbReference type="NCBIfam" id="TIGR02824">
    <property type="entry name" value="quinone_pig3"/>
    <property type="match status" value="1"/>
</dbReference>
<sequence length="327" mass="34788">MAETMRAIVQVGTGGPEVLRLQEVPKPAVKPGHLLVRVTAVGVNYVDTMRRRGWVPVPPEEPYIPGIEVAGVVESVGEGVTSWQVGQRVMAWVPSGAYAEFCLVPHHRAMPVPDNLSDPEAAAVPVNWLTAYFALVTLGKLQPGERVLIHAAAGGVGTAAVQIAKLLGGIVFATAGSDDKVDLVRRLGADVSINYEQDDFEAVVHRHTDGQGVHLVLESVGGDVFTKSVRCLAGRGRLIVYGHASGKEGVLTSGELFRRRLTVACVAGGAMIDDPTVATDAKERVAAWLREGKVRPIVGEVHPLSDAGLAQHRLETRQTKGKVVLVP</sequence>
<gene>
    <name evidence="4" type="ORF">HRbin17_00652</name>
</gene>
<dbReference type="GO" id="GO:0070402">
    <property type="term" value="F:NADPH binding"/>
    <property type="evidence" value="ECO:0007669"/>
    <property type="project" value="TreeGrafter"/>
</dbReference>
<name>A0A2H5XAG5_9BACT</name>
<dbReference type="InterPro" id="IPR013154">
    <property type="entry name" value="ADH-like_N"/>
</dbReference>
<dbReference type="AlphaFoldDB" id="A0A2H5XAG5"/>
<dbReference type="PROSITE" id="PS01162">
    <property type="entry name" value="QOR_ZETA_CRYSTAL"/>
    <property type="match status" value="1"/>
</dbReference>
<dbReference type="InterPro" id="IPR020843">
    <property type="entry name" value="ER"/>
</dbReference>
<dbReference type="GO" id="GO:0102523">
    <property type="term" value="F:2-chloroacrylate reductase activity"/>
    <property type="evidence" value="ECO:0007669"/>
    <property type="project" value="UniProtKB-EC"/>
</dbReference>
<evidence type="ECO:0000313" key="5">
    <source>
        <dbReference type="Proteomes" id="UP000236173"/>
    </source>
</evidence>
<keyword evidence="1" id="KW-0521">NADP</keyword>
<dbReference type="InterPro" id="IPR014189">
    <property type="entry name" value="Quinone_OxRdtase_PIG3"/>
</dbReference>
<proteinExistence type="predicted"/>
<dbReference type="InterPro" id="IPR036291">
    <property type="entry name" value="NAD(P)-bd_dom_sf"/>
</dbReference>
<dbReference type="Gene3D" id="3.90.180.10">
    <property type="entry name" value="Medium-chain alcohol dehydrogenases, catalytic domain"/>
    <property type="match status" value="1"/>
</dbReference>
<dbReference type="PANTHER" id="PTHR48106">
    <property type="entry name" value="QUINONE OXIDOREDUCTASE PIG3-RELATED"/>
    <property type="match status" value="1"/>
</dbReference>
<dbReference type="InterPro" id="IPR002364">
    <property type="entry name" value="Quin_OxRdtase/zeta-crystal_CS"/>
</dbReference>
<feature type="domain" description="Enoyl reductase (ER)" evidence="3">
    <location>
        <begin position="14"/>
        <end position="325"/>
    </location>
</feature>
<keyword evidence="2 4" id="KW-0560">Oxidoreductase</keyword>
<dbReference type="GO" id="GO:0016651">
    <property type="term" value="F:oxidoreductase activity, acting on NAD(P)H"/>
    <property type="evidence" value="ECO:0007669"/>
    <property type="project" value="TreeGrafter"/>
</dbReference>